<keyword evidence="1" id="KW-1133">Transmembrane helix</keyword>
<keyword evidence="1" id="KW-0472">Membrane</keyword>
<dbReference type="InterPro" id="IPR003734">
    <property type="entry name" value="DUF155"/>
</dbReference>
<dbReference type="InterPro" id="IPR051624">
    <property type="entry name" value="RMD1/Sad1-interacting"/>
</dbReference>
<dbReference type="OrthoDB" id="942290at2"/>
<protein>
    <submittedName>
        <fullName evidence="3">Rmd1/YagE family protein</fullName>
    </submittedName>
</protein>
<dbReference type="RefSeq" id="WP_096357039.1">
    <property type="nucleotide sequence ID" value="NZ_AP017313.1"/>
</dbReference>
<dbReference type="Pfam" id="PF02582">
    <property type="entry name" value="DUF155"/>
    <property type="match status" value="1"/>
</dbReference>
<sequence>MLVQVLSYQIADSIDIKTFRSAFKAELYFGDTDELFYITDEGRYIYVFKYGVVCFLNYDPIKISEFLRLIYAYCKGKFDESLEEEFKIQTNSARNKIGFNSIEIIGSDIEVLRLIMLNVSQSVALDYYQEQTTRLMEETNLHTQMLEETGNLNISGINLKKYIGKTLLLKNRIAENMYIFDAPPETWEDENLNKIHTDLIRTFDLNERFRNIQESLNIVKDNYELFRDLLQYRTSFRLEWVIIILIMVEVLNIFIPKIFS</sequence>
<evidence type="ECO:0000313" key="3">
    <source>
        <dbReference type="EMBL" id="MBB3054383.1"/>
    </source>
</evidence>
<feature type="transmembrane region" description="Helical" evidence="1">
    <location>
        <begin position="240"/>
        <end position="259"/>
    </location>
</feature>
<accession>A0A839SAW1</accession>
<gene>
    <name evidence="3" type="ORF">FHS11_000793</name>
</gene>
<keyword evidence="1" id="KW-0812">Transmembrane</keyword>
<comment type="caution">
    <text evidence="3">The sequence shown here is derived from an EMBL/GenBank/DDBJ whole genome shotgun (WGS) entry which is preliminary data.</text>
</comment>
<organism evidence="3 4">
    <name type="scientific">Mucilaginibacter gotjawali</name>
    <dbReference type="NCBI Taxonomy" id="1550579"/>
    <lineage>
        <taxon>Bacteria</taxon>
        <taxon>Pseudomonadati</taxon>
        <taxon>Bacteroidota</taxon>
        <taxon>Sphingobacteriia</taxon>
        <taxon>Sphingobacteriales</taxon>
        <taxon>Sphingobacteriaceae</taxon>
        <taxon>Mucilaginibacter</taxon>
    </lineage>
</organism>
<evidence type="ECO:0000313" key="4">
    <source>
        <dbReference type="Proteomes" id="UP000539265"/>
    </source>
</evidence>
<dbReference type="Proteomes" id="UP000539265">
    <property type="component" value="Unassembled WGS sequence"/>
</dbReference>
<reference evidence="3" key="1">
    <citation type="submission" date="2020-08" db="EMBL/GenBank/DDBJ databases">
        <title>Genomic Encyclopedia of Type Strains, Phase III (KMG-III): the genomes of soil and plant-associated and newly described type strains.</title>
        <authorList>
            <person name="Whitman W."/>
        </authorList>
    </citation>
    <scope>NUCLEOTIDE SEQUENCE [LARGE SCALE GENOMIC DNA]</scope>
    <source>
        <strain evidence="3">CECT 8628</strain>
    </source>
</reference>
<name>A0A839SAW1_9SPHI</name>
<dbReference type="PANTHER" id="PTHR16255:SF6">
    <property type="entry name" value="PROTEIN RETARDED ROOT GROWTH-LIKE"/>
    <property type="match status" value="1"/>
</dbReference>
<evidence type="ECO:0000256" key="1">
    <source>
        <dbReference type="SAM" id="Phobius"/>
    </source>
</evidence>
<dbReference type="PANTHER" id="PTHR16255">
    <property type="entry name" value="REQUIRED FOR MEIOTIC NUCLEAR DIVISION PROTEIN 1 HOMOLOG"/>
    <property type="match status" value="1"/>
</dbReference>
<evidence type="ECO:0000259" key="2">
    <source>
        <dbReference type="Pfam" id="PF02582"/>
    </source>
</evidence>
<dbReference type="EMBL" id="JACHWX010000002">
    <property type="protein sequence ID" value="MBB3054383.1"/>
    <property type="molecule type" value="Genomic_DNA"/>
</dbReference>
<proteinExistence type="predicted"/>
<keyword evidence="4" id="KW-1185">Reference proteome</keyword>
<dbReference type="AlphaFoldDB" id="A0A839SAW1"/>
<feature type="domain" description="DUF155" evidence="2">
    <location>
        <begin position="45"/>
        <end position="212"/>
    </location>
</feature>